<evidence type="ECO:0000313" key="1">
    <source>
        <dbReference type="EMBL" id="VEL16040.1"/>
    </source>
</evidence>
<name>A0A3S5AGQ7_9PLAT</name>
<protein>
    <submittedName>
        <fullName evidence="1">Uncharacterized protein</fullName>
    </submittedName>
</protein>
<accession>A0A3S5AGQ7</accession>
<dbReference type="Proteomes" id="UP000784294">
    <property type="component" value="Unassembled WGS sequence"/>
</dbReference>
<organism evidence="1 2">
    <name type="scientific">Protopolystoma xenopodis</name>
    <dbReference type="NCBI Taxonomy" id="117903"/>
    <lineage>
        <taxon>Eukaryota</taxon>
        <taxon>Metazoa</taxon>
        <taxon>Spiralia</taxon>
        <taxon>Lophotrochozoa</taxon>
        <taxon>Platyhelminthes</taxon>
        <taxon>Monogenea</taxon>
        <taxon>Polyopisthocotylea</taxon>
        <taxon>Polystomatidea</taxon>
        <taxon>Polystomatidae</taxon>
        <taxon>Protopolystoma</taxon>
    </lineage>
</organism>
<evidence type="ECO:0000313" key="2">
    <source>
        <dbReference type="Proteomes" id="UP000784294"/>
    </source>
</evidence>
<reference evidence="1" key="1">
    <citation type="submission" date="2018-11" db="EMBL/GenBank/DDBJ databases">
        <authorList>
            <consortium name="Pathogen Informatics"/>
        </authorList>
    </citation>
    <scope>NUCLEOTIDE SEQUENCE</scope>
</reference>
<proteinExistence type="predicted"/>
<comment type="caution">
    <text evidence="1">The sequence shown here is derived from an EMBL/GenBank/DDBJ whole genome shotgun (WGS) entry which is preliminary data.</text>
</comment>
<sequence length="65" mass="6981">MGHIIRLGHPVVVRTSSCGCPPDEWTSIQQLPVSSIVDATILDSLASSLTYSGTTALIRPHYMVT</sequence>
<dbReference type="AlphaFoldDB" id="A0A3S5AGQ7"/>
<dbReference type="EMBL" id="CAAALY010026897">
    <property type="protein sequence ID" value="VEL16040.1"/>
    <property type="molecule type" value="Genomic_DNA"/>
</dbReference>
<keyword evidence="2" id="KW-1185">Reference proteome</keyword>
<gene>
    <name evidence="1" type="ORF">PXEA_LOCUS9480</name>
</gene>